<sequence length="216" mass="24880">MRIILILSLILGSYSIGQGQKAGINLSEYLKPRCDTLVYNCIYDSYHASGLRDTSELVYRKILIGKDTAYYISTADDTTGRWAQWASFSGSAMIFRNDSVWLASLTENQSPTELTEKNFNHILPPNLRFSKPFDLAKLKWSFVMGVFIKDYQFEDLWIGDTVLKKCIKLNLIVYDRSTKPNDATVWLSKEYGTVKWVRTTGRVEVLDLTQFRKNCR</sequence>
<dbReference type="RefSeq" id="WP_247811371.1">
    <property type="nucleotide sequence ID" value="NZ_CP095855.1"/>
</dbReference>
<proteinExistence type="predicted"/>
<evidence type="ECO:0000313" key="1">
    <source>
        <dbReference type="EMBL" id="UPK69028.1"/>
    </source>
</evidence>
<evidence type="ECO:0008006" key="3">
    <source>
        <dbReference type="Google" id="ProtNLM"/>
    </source>
</evidence>
<name>A0ABY4I044_CHIFI</name>
<dbReference type="Proteomes" id="UP000830198">
    <property type="component" value="Chromosome"/>
</dbReference>
<gene>
    <name evidence="1" type="ORF">MYF79_29150</name>
</gene>
<keyword evidence="2" id="KW-1185">Reference proteome</keyword>
<reference evidence="1 2" key="1">
    <citation type="submission" date="2022-04" db="EMBL/GenBank/DDBJ databases">
        <title>The arsenic-methylating capacity of Chitinophaga filiformis YT5 during chitin decomposition.</title>
        <authorList>
            <person name="Chen G."/>
            <person name="Liang Y."/>
        </authorList>
    </citation>
    <scope>NUCLEOTIDE SEQUENCE [LARGE SCALE GENOMIC DNA]</scope>
    <source>
        <strain evidence="1 2">YT5</strain>
    </source>
</reference>
<protein>
    <recommendedName>
        <fullName evidence="3">GLPGLI family protein</fullName>
    </recommendedName>
</protein>
<accession>A0ABY4I044</accession>
<dbReference type="EMBL" id="CP095855">
    <property type="protein sequence ID" value="UPK69028.1"/>
    <property type="molecule type" value="Genomic_DNA"/>
</dbReference>
<organism evidence="1 2">
    <name type="scientific">Chitinophaga filiformis</name>
    <name type="common">Myxococcus filiformis</name>
    <name type="synonym">Flexibacter filiformis</name>
    <dbReference type="NCBI Taxonomy" id="104663"/>
    <lineage>
        <taxon>Bacteria</taxon>
        <taxon>Pseudomonadati</taxon>
        <taxon>Bacteroidota</taxon>
        <taxon>Chitinophagia</taxon>
        <taxon>Chitinophagales</taxon>
        <taxon>Chitinophagaceae</taxon>
        <taxon>Chitinophaga</taxon>
    </lineage>
</organism>
<evidence type="ECO:0000313" key="2">
    <source>
        <dbReference type="Proteomes" id="UP000830198"/>
    </source>
</evidence>